<keyword evidence="1" id="KW-0175">Coiled coil</keyword>
<comment type="caution">
    <text evidence="3">The sequence shown here is derived from an EMBL/GenBank/DDBJ whole genome shotgun (WGS) entry which is preliminary data.</text>
</comment>
<evidence type="ECO:0000256" key="1">
    <source>
        <dbReference type="SAM" id="Coils"/>
    </source>
</evidence>
<dbReference type="PANTHER" id="PTHR47219">
    <property type="entry name" value="RAB GTPASE-ACTIVATING PROTEIN 1-LIKE"/>
    <property type="match status" value="1"/>
</dbReference>
<dbReference type="EMBL" id="JOJR01002829">
    <property type="protein sequence ID" value="RCN28247.1"/>
    <property type="molecule type" value="Genomic_DNA"/>
</dbReference>
<dbReference type="InterPro" id="IPR050302">
    <property type="entry name" value="Rab_GAP_TBC_domain"/>
</dbReference>
<reference evidence="3 4" key="1">
    <citation type="submission" date="2014-10" db="EMBL/GenBank/DDBJ databases">
        <title>Draft genome of the hookworm Ancylostoma caninum.</title>
        <authorList>
            <person name="Mitreva M."/>
        </authorList>
    </citation>
    <scope>NUCLEOTIDE SEQUENCE [LARGE SCALE GENOMIC DNA]</scope>
    <source>
        <strain evidence="3 4">Baltimore</strain>
    </source>
</reference>
<gene>
    <name evidence="3" type="ORF">ANCCAN_26011</name>
</gene>
<dbReference type="Pfam" id="PF00566">
    <property type="entry name" value="RabGAP-TBC"/>
    <property type="match status" value="1"/>
</dbReference>
<dbReference type="Proteomes" id="UP000252519">
    <property type="component" value="Unassembled WGS sequence"/>
</dbReference>
<evidence type="ECO:0000313" key="4">
    <source>
        <dbReference type="Proteomes" id="UP000252519"/>
    </source>
</evidence>
<dbReference type="OrthoDB" id="294251at2759"/>
<evidence type="ECO:0000259" key="2">
    <source>
        <dbReference type="PROSITE" id="PS50086"/>
    </source>
</evidence>
<dbReference type="GO" id="GO:0005096">
    <property type="term" value="F:GTPase activator activity"/>
    <property type="evidence" value="ECO:0007669"/>
    <property type="project" value="TreeGrafter"/>
</dbReference>
<dbReference type="SUPFAM" id="SSF47923">
    <property type="entry name" value="Ypt/Rab-GAP domain of gyp1p"/>
    <property type="match status" value="2"/>
</dbReference>
<dbReference type="InterPro" id="IPR000195">
    <property type="entry name" value="Rab-GAP-TBC_dom"/>
</dbReference>
<dbReference type="FunFam" id="1.10.8.270:FF:000026">
    <property type="entry name" value="TBC (Tre-2/Bub2/Cdc16) domain family"/>
    <property type="match status" value="1"/>
</dbReference>
<dbReference type="SMART" id="SM00164">
    <property type="entry name" value="TBC"/>
    <property type="match status" value="1"/>
</dbReference>
<keyword evidence="4" id="KW-1185">Reference proteome</keyword>
<dbReference type="PANTHER" id="PTHR47219:SF20">
    <property type="entry name" value="TBC1 DOMAIN FAMILY MEMBER 2B"/>
    <property type="match status" value="1"/>
</dbReference>
<accession>A0A368FDH3</accession>
<evidence type="ECO:0000313" key="3">
    <source>
        <dbReference type="EMBL" id="RCN28247.1"/>
    </source>
</evidence>
<dbReference type="GO" id="GO:0031267">
    <property type="term" value="F:small GTPase binding"/>
    <property type="evidence" value="ECO:0007669"/>
    <property type="project" value="TreeGrafter"/>
</dbReference>
<proteinExistence type="predicted"/>
<feature type="domain" description="Rab-GAP TBC" evidence="2">
    <location>
        <begin position="195"/>
        <end position="358"/>
    </location>
</feature>
<dbReference type="AlphaFoldDB" id="A0A368FDH3"/>
<dbReference type="Gene3D" id="1.10.472.80">
    <property type="entry name" value="Ypt/Rab-GAP domain of gyp1p, domain 3"/>
    <property type="match status" value="1"/>
</dbReference>
<dbReference type="InterPro" id="IPR035969">
    <property type="entry name" value="Rab-GAP_TBC_sf"/>
</dbReference>
<name>A0A368FDH3_ANCCA</name>
<feature type="coiled-coil region" evidence="1">
    <location>
        <begin position="56"/>
        <end position="90"/>
    </location>
</feature>
<organism evidence="3 4">
    <name type="scientific">Ancylostoma caninum</name>
    <name type="common">Dog hookworm</name>
    <dbReference type="NCBI Taxonomy" id="29170"/>
    <lineage>
        <taxon>Eukaryota</taxon>
        <taxon>Metazoa</taxon>
        <taxon>Ecdysozoa</taxon>
        <taxon>Nematoda</taxon>
        <taxon>Chromadorea</taxon>
        <taxon>Rhabditida</taxon>
        <taxon>Rhabditina</taxon>
        <taxon>Rhabditomorpha</taxon>
        <taxon>Strongyloidea</taxon>
        <taxon>Ancylostomatidae</taxon>
        <taxon>Ancylostomatinae</taxon>
        <taxon>Ancylostoma</taxon>
    </lineage>
</organism>
<sequence>MLMKMCEESGSGGSASERSIPNAFAVEEGMELESQSVQRCEEAERAVFEEQNVRDVNELRDLVEGYRAQNEFLNKEIVLLHKMVRSLEERERGWQRQFAEVEGCYYQMKSRYLMVLNHFKSPEKPSIMMEPGMLQQLMAEVCRTSRDSLDKTDALGFYLKGRTEEGSSNGDLLDLAAECADKGAQSLEAARLEQSKENMLWLQSWDAFVVNWIDLDLVRTLPANRMFADPDSEKVKQLRRVLYAYRNHDTLIGYCQGLNRIAAVALLYLDEEDAFWFLIAFTELQPPGYYASNLIGAVADQKVLRDLVTEKLPRLAAHLRQFEVDLSLFALSWFLTCCVDVLPHQIYLPIFDVFLYEGNKALFRFALAILKMCEPAVLQSKTVSTVHACLSKPRQYVTDYKSLAQVAFNDMNPFPQKQIETKRALYLTQLQASLLCGIFRAATAYLLTFA</sequence>
<dbReference type="PROSITE" id="PS50086">
    <property type="entry name" value="TBC_RABGAP"/>
    <property type="match status" value="1"/>
</dbReference>
<dbReference type="Gene3D" id="1.10.8.270">
    <property type="entry name" value="putative rabgap domain of human tbc1 domain family member 14 like domains"/>
    <property type="match status" value="1"/>
</dbReference>
<dbReference type="STRING" id="29170.A0A368FDH3"/>
<protein>
    <submittedName>
        <fullName evidence="3">TBC domain protein</fullName>
    </submittedName>
</protein>